<dbReference type="InterPro" id="IPR035985">
    <property type="entry name" value="Ubiquitin-activating_enz"/>
</dbReference>
<protein>
    <submittedName>
        <fullName evidence="3">HesA/MoeB/ThiF family protein</fullName>
    </submittedName>
</protein>
<comment type="similarity">
    <text evidence="1">Belongs to the HesA/MoeB/ThiF family.</text>
</comment>
<evidence type="ECO:0000313" key="4">
    <source>
        <dbReference type="Proteomes" id="UP001321047"/>
    </source>
</evidence>
<dbReference type="GO" id="GO:0005829">
    <property type="term" value="C:cytosol"/>
    <property type="evidence" value="ECO:0007669"/>
    <property type="project" value="TreeGrafter"/>
</dbReference>
<keyword evidence="4" id="KW-1185">Reference proteome</keyword>
<sequence>MGDTLSPRQRDRYSRQLLIDSVGEPEQRMLLSSRVLVAGAGGLGSAVIQSLAAAGVGTIGIVDDGEVKRSNLQRQVIHTVDDIGKPKVESAARYVEALNPEVTVETHLERLQLEGAAALVEPYDVVIDALDNFRARFVGNDVARLAGIPFVHGAVYGFEGQMMAFRPGGPCYRCLLPELPDAGAIPSGEPMGIFPPVPLTIGCLQAMEALKHVLDLDEVLDDELLRYDATDVTFTRTPLEVDPDCPVCGSDSVDSATALEYDERCRIVV</sequence>
<evidence type="ECO:0000313" key="3">
    <source>
        <dbReference type="EMBL" id="MCU4750680.1"/>
    </source>
</evidence>
<organism evidence="3 4">
    <name type="scientific">Natronosalvus hydrolyticus</name>
    <dbReference type="NCBI Taxonomy" id="2979988"/>
    <lineage>
        <taxon>Archaea</taxon>
        <taxon>Methanobacteriati</taxon>
        <taxon>Methanobacteriota</taxon>
        <taxon>Stenosarchaea group</taxon>
        <taxon>Halobacteria</taxon>
        <taxon>Halobacteriales</taxon>
        <taxon>Natrialbaceae</taxon>
        <taxon>Natronosalvus</taxon>
    </lineage>
</organism>
<dbReference type="Gene3D" id="3.40.50.720">
    <property type="entry name" value="NAD(P)-binding Rossmann-like Domain"/>
    <property type="match status" value="1"/>
</dbReference>
<evidence type="ECO:0000256" key="1">
    <source>
        <dbReference type="ARBA" id="ARBA00009919"/>
    </source>
</evidence>
<dbReference type="RefSeq" id="WP_342805702.1">
    <property type="nucleotide sequence ID" value="NZ_JAOPJZ010000001.1"/>
</dbReference>
<dbReference type="PANTHER" id="PTHR10953:SF102">
    <property type="entry name" value="ADENYLYLTRANSFERASE AND SULFURTRANSFERASE MOCS3"/>
    <property type="match status" value="1"/>
</dbReference>
<dbReference type="Pfam" id="PF00899">
    <property type="entry name" value="ThiF"/>
    <property type="match status" value="1"/>
</dbReference>
<dbReference type="InterPro" id="IPR000594">
    <property type="entry name" value="ThiF_NAD_FAD-bd"/>
</dbReference>
<name>A0AAP2Z5A5_9EURY</name>
<dbReference type="GO" id="GO:0008146">
    <property type="term" value="F:sulfotransferase activity"/>
    <property type="evidence" value="ECO:0007669"/>
    <property type="project" value="TreeGrafter"/>
</dbReference>
<dbReference type="PANTHER" id="PTHR10953">
    <property type="entry name" value="UBIQUITIN-ACTIVATING ENZYME E1"/>
    <property type="match status" value="1"/>
</dbReference>
<gene>
    <name evidence="3" type="ORF">OB919_01585</name>
</gene>
<dbReference type="Proteomes" id="UP001321047">
    <property type="component" value="Unassembled WGS sequence"/>
</dbReference>
<accession>A0AAP2Z5A5</accession>
<dbReference type="CDD" id="cd00757">
    <property type="entry name" value="ThiF_MoeB_HesA_family"/>
    <property type="match status" value="1"/>
</dbReference>
<dbReference type="FunFam" id="3.40.50.720:FF:000080">
    <property type="entry name" value="Thiazole biosynthesis adenylyltransferase ThiF"/>
    <property type="match status" value="1"/>
</dbReference>
<reference evidence="3 4" key="1">
    <citation type="submission" date="2022-09" db="EMBL/GenBank/DDBJ databases">
        <title>Enrichment on poylsaccharides allowed isolation of novel metabolic and taxonomic groups of Haloarchaea.</title>
        <authorList>
            <person name="Sorokin D.Y."/>
            <person name="Elcheninov A.G."/>
            <person name="Khizhniak T.V."/>
            <person name="Kolganova T.V."/>
            <person name="Kublanov I.V."/>
        </authorList>
    </citation>
    <scope>NUCLEOTIDE SEQUENCE [LARGE SCALE GENOMIC DNA]</scope>
    <source>
        <strain evidence="3 4">AArc-curdl1</strain>
    </source>
</reference>
<comment type="caution">
    <text evidence="3">The sequence shown here is derived from an EMBL/GenBank/DDBJ whole genome shotgun (WGS) entry which is preliminary data.</text>
</comment>
<dbReference type="GO" id="GO:0008641">
    <property type="term" value="F:ubiquitin-like modifier activating enzyme activity"/>
    <property type="evidence" value="ECO:0007669"/>
    <property type="project" value="InterPro"/>
</dbReference>
<dbReference type="GO" id="GO:0004792">
    <property type="term" value="F:thiosulfate-cyanide sulfurtransferase activity"/>
    <property type="evidence" value="ECO:0007669"/>
    <property type="project" value="TreeGrafter"/>
</dbReference>
<feature type="domain" description="THIF-type NAD/FAD binding fold" evidence="2">
    <location>
        <begin position="13"/>
        <end position="247"/>
    </location>
</feature>
<dbReference type="EMBL" id="JAOPJZ010000001">
    <property type="protein sequence ID" value="MCU4750680.1"/>
    <property type="molecule type" value="Genomic_DNA"/>
</dbReference>
<evidence type="ECO:0000259" key="2">
    <source>
        <dbReference type="Pfam" id="PF00899"/>
    </source>
</evidence>
<proteinExistence type="inferred from homology"/>
<dbReference type="GO" id="GO:0016779">
    <property type="term" value="F:nucleotidyltransferase activity"/>
    <property type="evidence" value="ECO:0007669"/>
    <property type="project" value="TreeGrafter"/>
</dbReference>
<dbReference type="AlphaFoldDB" id="A0AAP2Z5A5"/>
<dbReference type="SUPFAM" id="SSF69572">
    <property type="entry name" value="Activating enzymes of the ubiquitin-like proteins"/>
    <property type="match status" value="1"/>
</dbReference>
<dbReference type="InterPro" id="IPR045886">
    <property type="entry name" value="ThiF/MoeB/HesA"/>
</dbReference>